<dbReference type="InterPro" id="IPR036549">
    <property type="entry name" value="CX6/COA6-like_sf"/>
</dbReference>
<name>A0A371HUU5_MUCPR</name>
<keyword evidence="7" id="KW-0496">Mitochondrion</keyword>
<organism evidence="10 11">
    <name type="scientific">Mucuna pruriens</name>
    <name type="common">Velvet bean</name>
    <name type="synonym">Dolichos pruriens</name>
    <dbReference type="NCBI Taxonomy" id="157652"/>
    <lineage>
        <taxon>Eukaryota</taxon>
        <taxon>Viridiplantae</taxon>
        <taxon>Streptophyta</taxon>
        <taxon>Embryophyta</taxon>
        <taxon>Tracheophyta</taxon>
        <taxon>Spermatophyta</taxon>
        <taxon>Magnoliopsida</taxon>
        <taxon>eudicotyledons</taxon>
        <taxon>Gunneridae</taxon>
        <taxon>Pentapetalae</taxon>
        <taxon>rosids</taxon>
        <taxon>fabids</taxon>
        <taxon>Fabales</taxon>
        <taxon>Fabaceae</taxon>
        <taxon>Papilionoideae</taxon>
        <taxon>50 kb inversion clade</taxon>
        <taxon>NPAAA clade</taxon>
        <taxon>indigoferoid/millettioid clade</taxon>
        <taxon>Phaseoleae</taxon>
        <taxon>Mucuna</taxon>
    </lineage>
</organism>
<evidence type="ECO:0000256" key="8">
    <source>
        <dbReference type="SAM" id="Coils"/>
    </source>
</evidence>
<proteinExistence type="inferred from homology"/>
<dbReference type="OrthoDB" id="1899348at2759"/>
<evidence type="ECO:0000313" key="11">
    <source>
        <dbReference type="Proteomes" id="UP000257109"/>
    </source>
</evidence>
<keyword evidence="6" id="KW-0287">Flowering</keyword>
<evidence type="ECO:0000313" key="10">
    <source>
        <dbReference type="EMBL" id="RDY06553.1"/>
    </source>
</evidence>
<evidence type="ECO:0000256" key="5">
    <source>
        <dbReference type="ARBA" id="ARBA00023054"/>
    </source>
</evidence>
<keyword evidence="5 8" id="KW-0175">Coiled coil</keyword>
<keyword evidence="4" id="KW-0221">Differentiation</keyword>
<keyword evidence="11" id="KW-1185">Reference proteome</keyword>
<dbReference type="GO" id="GO:0030154">
    <property type="term" value="P:cell differentiation"/>
    <property type="evidence" value="ECO:0007669"/>
    <property type="project" value="UniProtKB-KW"/>
</dbReference>
<feature type="region of interest" description="Disordered" evidence="9">
    <location>
        <begin position="1"/>
        <end position="37"/>
    </location>
</feature>
<evidence type="ECO:0000256" key="4">
    <source>
        <dbReference type="ARBA" id="ARBA00022782"/>
    </source>
</evidence>
<dbReference type="Proteomes" id="UP000257109">
    <property type="component" value="Unassembled WGS sequence"/>
</dbReference>
<protein>
    <submittedName>
        <fullName evidence="10">Protein FLX-like 2</fullName>
    </submittedName>
</protein>
<accession>A0A371HUU5</accession>
<dbReference type="STRING" id="157652.A0A371HUU5"/>
<dbReference type="GO" id="GO:0009908">
    <property type="term" value="P:flower development"/>
    <property type="evidence" value="ECO:0007669"/>
    <property type="project" value="UniProtKB-KW"/>
</dbReference>
<dbReference type="GO" id="GO:0005739">
    <property type="term" value="C:mitochondrion"/>
    <property type="evidence" value="ECO:0007669"/>
    <property type="project" value="UniProtKB-SubCell"/>
</dbReference>
<feature type="coiled-coil region" evidence="8">
    <location>
        <begin position="129"/>
        <end position="229"/>
    </location>
</feature>
<keyword evidence="3" id="KW-0217">Developmental protein</keyword>
<dbReference type="PANTHER" id="PTHR33405:SF18">
    <property type="entry name" value="PROTEIN FLX-LIKE 4"/>
    <property type="match status" value="1"/>
</dbReference>
<comment type="caution">
    <text evidence="10">The sequence shown here is derived from an EMBL/GenBank/DDBJ whole genome shotgun (WGS) entry which is preliminary data.</text>
</comment>
<evidence type="ECO:0000256" key="3">
    <source>
        <dbReference type="ARBA" id="ARBA00022473"/>
    </source>
</evidence>
<reference evidence="10" key="1">
    <citation type="submission" date="2018-05" db="EMBL/GenBank/DDBJ databases">
        <title>Draft genome of Mucuna pruriens seed.</title>
        <authorList>
            <person name="Nnadi N.E."/>
            <person name="Vos R."/>
            <person name="Hasami M.H."/>
            <person name="Devisetty U.K."/>
            <person name="Aguiy J.C."/>
        </authorList>
    </citation>
    <scope>NUCLEOTIDE SEQUENCE [LARGE SCALE GENOMIC DNA]</scope>
    <source>
        <strain evidence="10">JCA_2017</strain>
    </source>
</reference>
<comment type="subcellular location">
    <subcellularLocation>
        <location evidence="1">Mitochondrion</location>
    </subcellularLocation>
</comment>
<evidence type="ECO:0000256" key="1">
    <source>
        <dbReference type="ARBA" id="ARBA00004173"/>
    </source>
</evidence>
<dbReference type="EMBL" id="QJKJ01001666">
    <property type="protein sequence ID" value="RDY06553.1"/>
    <property type="molecule type" value="Genomic_DNA"/>
</dbReference>
<feature type="non-terminal residue" evidence="10">
    <location>
        <position position="1"/>
    </location>
</feature>
<dbReference type="Gene3D" id="1.10.10.140">
    <property type="entry name" value="Cytochrome c oxidase, subunit VIb"/>
    <property type="match status" value="1"/>
</dbReference>
<comment type="similarity">
    <text evidence="2">Belongs to the FLX family.</text>
</comment>
<evidence type="ECO:0000256" key="6">
    <source>
        <dbReference type="ARBA" id="ARBA00023089"/>
    </source>
</evidence>
<dbReference type="PANTHER" id="PTHR33405">
    <property type="entry name" value="PROTEIN FLX-LIKE 2"/>
    <property type="match status" value="1"/>
</dbReference>
<dbReference type="SUPFAM" id="SSF47694">
    <property type="entry name" value="Cytochrome c oxidase subunit h"/>
    <property type="match status" value="1"/>
</dbReference>
<evidence type="ECO:0000256" key="9">
    <source>
        <dbReference type="SAM" id="MobiDB-lite"/>
    </source>
</evidence>
<dbReference type="AlphaFoldDB" id="A0A371HUU5"/>
<dbReference type="InterPro" id="IPR040353">
    <property type="entry name" value="FLX/FLX-like"/>
</dbReference>
<evidence type="ECO:0000256" key="7">
    <source>
        <dbReference type="ARBA" id="ARBA00023128"/>
    </source>
</evidence>
<gene>
    <name evidence="10" type="primary">FLXL2</name>
    <name evidence="10" type="ORF">CR513_09430</name>
</gene>
<evidence type="ECO:0000256" key="2">
    <source>
        <dbReference type="ARBA" id="ARBA00005405"/>
    </source>
</evidence>
<sequence>MAARGKAPPSFEGRPVVQVPGMIRHGPHPGLGSAASHRSLESLPPQLLENRIAVQEAEIEQLVEDNRRLASAHVALREALVAAAQDVQKLKSHIRSIHTESDIQIRVLLDKIVKGEVDIRAGDSVKKDLQQAHVEAQNLAASRQELSAQIQRATQELKKVHSDVKSIPDLQAELDSLVQEHQRLRATFEYEKNKNIELVDYMKAKEKNLIVMAREVEMLRAEILNAEKRVNASNPFGSATPGDSSGPFVDAYGRAHGLMAAGQVGEGIVPVGDSNGVAAVNSAGVSGSLWSSPYNNPSVARRCLAAKGENSGECEKFAKYYRSLCPGEWLYLMTFTDSL</sequence>